<feature type="compositionally biased region" description="Polar residues" evidence="1">
    <location>
        <begin position="434"/>
        <end position="443"/>
    </location>
</feature>
<feature type="compositionally biased region" description="Low complexity" evidence="1">
    <location>
        <begin position="237"/>
        <end position="280"/>
    </location>
</feature>
<feature type="region of interest" description="Disordered" evidence="1">
    <location>
        <begin position="307"/>
        <end position="326"/>
    </location>
</feature>
<proteinExistence type="predicted"/>
<evidence type="ECO:0000256" key="1">
    <source>
        <dbReference type="SAM" id="MobiDB-lite"/>
    </source>
</evidence>
<reference evidence="2 3" key="1">
    <citation type="journal article" date="2015" name="Genome Biol. Evol.">
        <title>Phylogenomic analyses indicate that early fungi evolved digesting cell walls of algal ancestors of land plants.</title>
        <authorList>
            <person name="Chang Y."/>
            <person name="Wang S."/>
            <person name="Sekimoto S."/>
            <person name="Aerts A.L."/>
            <person name="Choi C."/>
            <person name="Clum A."/>
            <person name="LaButti K.M."/>
            <person name="Lindquist E.A."/>
            <person name="Yee Ngan C."/>
            <person name="Ohm R.A."/>
            <person name="Salamov A.A."/>
            <person name="Grigoriev I.V."/>
            <person name="Spatafora J.W."/>
            <person name="Berbee M.L."/>
        </authorList>
    </citation>
    <scope>NUCLEOTIDE SEQUENCE [LARGE SCALE GENOMIC DNA]</scope>
    <source>
        <strain evidence="2 3">JEL478</strain>
    </source>
</reference>
<name>A0A139APY9_GONPJ</name>
<sequence>MAIMSAPSPTQTPVALGDFFAKDIRELDLQRSWKYAVRNPSMYNGRRLEYVSWRRWFQQKFHLPTLPAEELNWARDPNECWLYGPIPCPSSQDLSIHPARASPRTAPPPQYLTPFLEQLNLMGAEHRSRRALKFTSSRRDLRCPPDPSSPTRFSSATKTPPTTFGAGSDDPLFAAFLPHSPHVEHIVAPMAPISPPTETFASTPGPSSPLEEPARTSGPLRSHRSSRDLGATRRASRAAAATRAAAVGVRRPSTSGAAASATPARSFPSTSTATAATTSSLDPRRATSDVSVGSSVSAAALALPGRRARFSSETVPGSIDRGQRPPFYFVDESDDDSGDDAAIFLASGGAPASVPVKVKPNVEIKAPTPSPAMMDPVVVPPPKSVSPMSVDTVPTVAESERNFGDDEYEHEQGSASAYYDAPEGEPESVGQVPDVTSSATTRNLGVRRMD</sequence>
<accession>A0A139APY9</accession>
<evidence type="ECO:0008006" key="4">
    <source>
        <dbReference type="Google" id="ProtNLM"/>
    </source>
</evidence>
<dbReference type="AlphaFoldDB" id="A0A139APY9"/>
<gene>
    <name evidence="2" type="ORF">M427DRAFT_132537</name>
</gene>
<dbReference type="STRING" id="1344416.A0A139APY9"/>
<dbReference type="OrthoDB" id="515401at2759"/>
<keyword evidence="3" id="KW-1185">Reference proteome</keyword>
<feature type="region of interest" description="Disordered" evidence="1">
    <location>
        <begin position="131"/>
        <end position="167"/>
    </location>
</feature>
<feature type="region of interest" description="Disordered" evidence="1">
    <location>
        <begin position="192"/>
        <end position="294"/>
    </location>
</feature>
<organism evidence="2 3">
    <name type="scientific">Gonapodya prolifera (strain JEL478)</name>
    <name type="common">Monoblepharis prolifera</name>
    <dbReference type="NCBI Taxonomy" id="1344416"/>
    <lineage>
        <taxon>Eukaryota</taxon>
        <taxon>Fungi</taxon>
        <taxon>Fungi incertae sedis</taxon>
        <taxon>Chytridiomycota</taxon>
        <taxon>Chytridiomycota incertae sedis</taxon>
        <taxon>Monoblepharidomycetes</taxon>
        <taxon>Monoblepharidales</taxon>
        <taxon>Gonapodyaceae</taxon>
        <taxon>Gonapodya</taxon>
    </lineage>
</organism>
<evidence type="ECO:0000313" key="2">
    <source>
        <dbReference type="EMBL" id="KXS18573.1"/>
    </source>
</evidence>
<dbReference type="EMBL" id="KQ965741">
    <property type="protein sequence ID" value="KXS18573.1"/>
    <property type="molecule type" value="Genomic_DNA"/>
</dbReference>
<evidence type="ECO:0000313" key="3">
    <source>
        <dbReference type="Proteomes" id="UP000070544"/>
    </source>
</evidence>
<dbReference type="Proteomes" id="UP000070544">
    <property type="component" value="Unassembled WGS sequence"/>
</dbReference>
<feature type="compositionally biased region" description="Polar residues" evidence="1">
    <location>
        <begin position="149"/>
        <end position="162"/>
    </location>
</feature>
<protein>
    <recommendedName>
        <fullName evidence="4">Nitrogen regulatory protein areA GATA-like domain-containing protein</fullName>
    </recommendedName>
</protein>
<feature type="compositionally biased region" description="Polar residues" evidence="1">
    <location>
        <begin position="196"/>
        <end position="205"/>
    </location>
</feature>
<feature type="region of interest" description="Disordered" evidence="1">
    <location>
        <begin position="383"/>
        <end position="450"/>
    </location>
</feature>